<dbReference type="Gene3D" id="3.40.50.2000">
    <property type="entry name" value="Glycogen Phosphorylase B"/>
    <property type="match status" value="1"/>
</dbReference>
<accession>A0A0J7L041</accession>
<dbReference type="Pfam" id="PF00534">
    <property type="entry name" value="Glycos_transf_1"/>
    <property type="match status" value="1"/>
</dbReference>
<protein>
    <submittedName>
        <fullName evidence="4">Glycosyl transferase</fullName>
    </submittedName>
</protein>
<dbReference type="PaxDb" id="67767-A0A0J7L041"/>
<organism evidence="4 5">
    <name type="scientific">Lasius niger</name>
    <name type="common">Black garden ant</name>
    <dbReference type="NCBI Taxonomy" id="67767"/>
    <lineage>
        <taxon>Eukaryota</taxon>
        <taxon>Metazoa</taxon>
        <taxon>Ecdysozoa</taxon>
        <taxon>Arthropoda</taxon>
        <taxon>Hexapoda</taxon>
        <taxon>Insecta</taxon>
        <taxon>Pterygota</taxon>
        <taxon>Neoptera</taxon>
        <taxon>Endopterygota</taxon>
        <taxon>Hymenoptera</taxon>
        <taxon>Apocrita</taxon>
        <taxon>Aculeata</taxon>
        <taxon>Formicoidea</taxon>
        <taxon>Formicidae</taxon>
        <taxon>Formicinae</taxon>
        <taxon>Lasius</taxon>
        <taxon>Lasius</taxon>
    </lineage>
</organism>
<evidence type="ECO:0000313" key="5">
    <source>
        <dbReference type="Proteomes" id="UP000036403"/>
    </source>
</evidence>
<dbReference type="Proteomes" id="UP000036403">
    <property type="component" value="Unassembled WGS sequence"/>
</dbReference>
<comment type="caution">
    <text evidence="4">The sequence shown here is derived from an EMBL/GenBank/DDBJ whole genome shotgun (WGS) entry which is preliminary data.</text>
</comment>
<keyword evidence="1" id="KW-0328">Glycosyltransferase</keyword>
<dbReference type="SUPFAM" id="SSF53756">
    <property type="entry name" value="UDP-Glycosyltransferase/glycogen phosphorylase"/>
    <property type="match status" value="1"/>
</dbReference>
<reference evidence="4 5" key="1">
    <citation type="submission" date="2015-04" db="EMBL/GenBank/DDBJ databases">
        <title>Lasius niger genome sequencing.</title>
        <authorList>
            <person name="Konorov E.A."/>
            <person name="Nikitin M.A."/>
            <person name="Kirill M.V."/>
            <person name="Chang P."/>
        </authorList>
    </citation>
    <scope>NUCLEOTIDE SEQUENCE [LARGE SCALE GENOMIC DNA]</scope>
    <source>
        <tissue evidence="4">Whole</tissue>
    </source>
</reference>
<feature type="domain" description="Glycosyl transferase family 1" evidence="3">
    <location>
        <begin position="2"/>
        <end position="146"/>
    </location>
</feature>
<evidence type="ECO:0000313" key="4">
    <source>
        <dbReference type="EMBL" id="KMQ96001.1"/>
    </source>
</evidence>
<dbReference type="InterPro" id="IPR001296">
    <property type="entry name" value="Glyco_trans_1"/>
</dbReference>
<evidence type="ECO:0000259" key="3">
    <source>
        <dbReference type="Pfam" id="PF00534"/>
    </source>
</evidence>
<dbReference type="PANTHER" id="PTHR46401:SF2">
    <property type="entry name" value="GLYCOSYLTRANSFERASE WBBK-RELATED"/>
    <property type="match status" value="1"/>
</dbReference>
<name>A0A0J7L041_LASNI</name>
<dbReference type="PANTHER" id="PTHR46401">
    <property type="entry name" value="GLYCOSYLTRANSFERASE WBBK-RELATED"/>
    <property type="match status" value="1"/>
</dbReference>
<proteinExistence type="predicted"/>
<dbReference type="EMBL" id="LBMM01001612">
    <property type="protein sequence ID" value="KMQ96001.1"/>
    <property type="molecule type" value="Genomic_DNA"/>
</dbReference>
<gene>
    <name evidence="4" type="ORF">RF55_3733</name>
</gene>
<dbReference type="AlphaFoldDB" id="A0A0J7L041"/>
<keyword evidence="2 4" id="KW-0808">Transferase</keyword>
<sequence length="174" mass="19782">MRALPAILRQNPECEVVIVGGNNVSYGTFPPEGGGWKARLLREVGGLIDTKRVHFIEYLPYDSFVSLLQRSWAHVYLTYPFVLSWSLREAMAIGCPLVASDTAPVKEFLTESVHARLVPFLEPKEIAEKVIELLEDREQAHRLGLAVRREAETRMEMNLCLTLYQELIDSIARK</sequence>
<keyword evidence="5" id="KW-1185">Reference proteome</keyword>
<evidence type="ECO:0000256" key="1">
    <source>
        <dbReference type="ARBA" id="ARBA00022676"/>
    </source>
</evidence>
<evidence type="ECO:0000256" key="2">
    <source>
        <dbReference type="ARBA" id="ARBA00022679"/>
    </source>
</evidence>
<dbReference type="GO" id="GO:0016757">
    <property type="term" value="F:glycosyltransferase activity"/>
    <property type="evidence" value="ECO:0007669"/>
    <property type="project" value="UniProtKB-KW"/>
</dbReference>